<dbReference type="InterPro" id="IPR009057">
    <property type="entry name" value="Homeodomain-like_sf"/>
</dbReference>
<dbReference type="EMBL" id="JBHULK010000001">
    <property type="protein sequence ID" value="MFD2533951.1"/>
    <property type="molecule type" value="Genomic_DNA"/>
</dbReference>
<comment type="caution">
    <text evidence="5">The sequence shown here is derived from an EMBL/GenBank/DDBJ whole genome shotgun (WGS) entry which is preliminary data.</text>
</comment>
<evidence type="ECO:0000256" key="2">
    <source>
        <dbReference type="ARBA" id="ARBA00023125"/>
    </source>
</evidence>
<dbReference type="Gene3D" id="1.10.10.60">
    <property type="entry name" value="Homeodomain-like"/>
    <property type="match status" value="1"/>
</dbReference>
<dbReference type="PANTHER" id="PTHR43280">
    <property type="entry name" value="ARAC-FAMILY TRANSCRIPTIONAL REGULATOR"/>
    <property type="match status" value="1"/>
</dbReference>
<dbReference type="PROSITE" id="PS01124">
    <property type="entry name" value="HTH_ARAC_FAMILY_2"/>
    <property type="match status" value="1"/>
</dbReference>
<dbReference type="InterPro" id="IPR018060">
    <property type="entry name" value="HTH_AraC"/>
</dbReference>
<keyword evidence="2" id="KW-0238">DNA-binding</keyword>
<dbReference type="InterPro" id="IPR018062">
    <property type="entry name" value="HTH_AraC-typ_CS"/>
</dbReference>
<dbReference type="PRINTS" id="PR00032">
    <property type="entry name" value="HTHARAC"/>
</dbReference>
<feature type="domain" description="HTH araC/xylS-type" evidence="4">
    <location>
        <begin position="181"/>
        <end position="282"/>
    </location>
</feature>
<keyword evidence="1" id="KW-0805">Transcription regulation</keyword>
<reference evidence="6" key="1">
    <citation type="journal article" date="2019" name="Int. J. Syst. Evol. Microbiol.">
        <title>The Global Catalogue of Microorganisms (GCM) 10K type strain sequencing project: providing services to taxonomists for standard genome sequencing and annotation.</title>
        <authorList>
            <consortium name="The Broad Institute Genomics Platform"/>
            <consortium name="The Broad Institute Genome Sequencing Center for Infectious Disease"/>
            <person name="Wu L."/>
            <person name="Ma J."/>
        </authorList>
    </citation>
    <scope>NUCLEOTIDE SEQUENCE [LARGE SCALE GENOMIC DNA]</scope>
    <source>
        <strain evidence="6">KCTC 42903</strain>
    </source>
</reference>
<proteinExistence type="predicted"/>
<dbReference type="SMART" id="SM00342">
    <property type="entry name" value="HTH_ARAC"/>
    <property type="match status" value="1"/>
</dbReference>
<keyword evidence="6" id="KW-1185">Reference proteome</keyword>
<dbReference type="InterPro" id="IPR020449">
    <property type="entry name" value="Tscrpt_reg_AraC-type_HTH"/>
</dbReference>
<dbReference type="PANTHER" id="PTHR43280:SF11">
    <property type="entry name" value="RCS-SPECIFIC HTH-TYPE TRANSCRIPTIONAL ACTIVATOR RCLR"/>
    <property type="match status" value="1"/>
</dbReference>
<dbReference type="SUPFAM" id="SSF46689">
    <property type="entry name" value="Homeodomain-like"/>
    <property type="match status" value="1"/>
</dbReference>
<dbReference type="Pfam" id="PF12833">
    <property type="entry name" value="HTH_18"/>
    <property type="match status" value="1"/>
</dbReference>
<protein>
    <submittedName>
        <fullName evidence="5">Helix-turn-helix domain-containing protein</fullName>
    </submittedName>
</protein>
<organism evidence="5 6">
    <name type="scientific">Gelatiniphilus marinus</name>
    <dbReference type="NCBI Taxonomy" id="1759464"/>
    <lineage>
        <taxon>Bacteria</taxon>
        <taxon>Pseudomonadati</taxon>
        <taxon>Bacteroidota</taxon>
        <taxon>Flavobacteriia</taxon>
        <taxon>Flavobacteriales</taxon>
        <taxon>Flavobacteriaceae</taxon>
        <taxon>Gelatiniphilus</taxon>
    </lineage>
</organism>
<accession>A0ABW5JP79</accession>
<gene>
    <name evidence="5" type="ORF">ACFSQS_02455</name>
</gene>
<keyword evidence="3" id="KW-0804">Transcription</keyword>
<dbReference type="PROSITE" id="PS00041">
    <property type="entry name" value="HTH_ARAC_FAMILY_1"/>
    <property type="match status" value="1"/>
</dbReference>
<name>A0ABW5JP79_9FLAO</name>
<dbReference type="RefSeq" id="WP_388013547.1">
    <property type="nucleotide sequence ID" value="NZ_JBHUDT010000001.1"/>
</dbReference>
<evidence type="ECO:0000256" key="1">
    <source>
        <dbReference type="ARBA" id="ARBA00023015"/>
    </source>
</evidence>
<dbReference type="Proteomes" id="UP001597441">
    <property type="component" value="Unassembled WGS sequence"/>
</dbReference>
<evidence type="ECO:0000256" key="3">
    <source>
        <dbReference type="ARBA" id="ARBA00023163"/>
    </source>
</evidence>
<evidence type="ECO:0000313" key="6">
    <source>
        <dbReference type="Proteomes" id="UP001597441"/>
    </source>
</evidence>
<sequence>MSSKHTSDLVLSFKNLIVSIKPYAKAQKVELIFQSHVESLPTIFDLEDFTFKFTKFIKKIISFTPESFKVLINFNMMTSSKHHVRIEIENTGADLSRIREITSIINYNCHVLKTSKGTRYNIDIPLNETTANPVIFENKNNLGYTPYYIEINRRLNTHFKEIESFELAADKKNKKEASFLRNTNKVINARMGDSNFKVDALAKAMALSRSQLFRKIKMLTQMSPNQYLLFYRLQIAKHIIETEENDLNISEVGYQVGFISKSHFSRSFQKQFGLSPSKYKKSNMQH</sequence>
<evidence type="ECO:0000259" key="4">
    <source>
        <dbReference type="PROSITE" id="PS01124"/>
    </source>
</evidence>
<evidence type="ECO:0000313" key="5">
    <source>
        <dbReference type="EMBL" id="MFD2533951.1"/>
    </source>
</evidence>